<dbReference type="AlphaFoldDB" id="A9L2F7"/>
<dbReference type="Pfam" id="PF00990">
    <property type="entry name" value="GGDEF"/>
    <property type="match status" value="1"/>
</dbReference>
<dbReference type="Proteomes" id="UP000000770">
    <property type="component" value="Chromosome"/>
</dbReference>
<feature type="coiled-coil region" evidence="4">
    <location>
        <begin position="350"/>
        <end position="377"/>
    </location>
</feature>
<dbReference type="HOGENOM" id="CLU_022176_2_0_6"/>
<accession>A9L2F7</accession>
<keyword evidence="5" id="KW-0812">Transmembrane</keyword>
<dbReference type="Gene3D" id="3.30.70.270">
    <property type="match status" value="1"/>
</dbReference>
<keyword evidence="4" id="KW-0175">Coiled coil</keyword>
<dbReference type="EC" id="2.7.7.65" evidence="2"/>
<feature type="domain" description="GGDEF" evidence="6">
    <location>
        <begin position="525"/>
        <end position="666"/>
    </location>
</feature>
<keyword evidence="5" id="KW-1133">Transmembrane helix</keyword>
<dbReference type="KEGG" id="sbn:Sbal195_3760"/>
<dbReference type="InterPro" id="IPR011990">
    <property type="entry name" value="TPR-like_helical_dom_sf"/>
</dbReference>
<proteinExistence type="predicted"/>
<evidence type="ECO:0000256" key="5">
    <source>
        <dbReference type="SAM" id="Phobius"/>
    </source>
</evidence>
<dbReference type="InterPro" id="IPR050469">
    <property type="entry name" value="Diguanylate_Cyclase"/>
</dbReference>
<protein>
    <recommendedName>
        <fullName evidence="2">diguanylate cyclase</fullName>
        <ecNumber evidence="2">2.7.7.65</ecNumber>
    </recommendedName>
</protein>
<comment type="cofactor">
    <cofactor evidence="1">
        <name>Mg(2+)</name>
        <dbReference type="ChEBI" id="CHEBI:18420"/>
    </cofactor>
</comment>
<dbReference type="InterPro" id="IPR029787">
    <property type="entry name" value="Nucleotide_cyclase"/>
</dbReference>
<evidence type="ECO:0000256" key="2">
    <source>
        <dbReference type="ARBA" id="ARBA00012528"/>
    </source>
</evidence>
<dbReference type="SUPFAM" id="SSF48452">
    <property type="entry name" value="TPR-like"/>
    <property type="match status" value="2"/>
</dbReference>
<gene>
    <name evidence="7" type="ordered locus">Sbal195_3760</name>
</gene>
<dbReference type="GO" id="GO:0043709">
    <property type="term" value="P:cell adhesion involved in single-species biofilm formation"/>
    <property type="evidence" value="ECO:0007669"/>
    <property type="project" value="TreeGrafter"/>
</dbReference>
<dbReference type="InterPro" id="IPR043128">
    <property type="entry name" value="Rev_trsase/Diguanyl_cyclase"/>
</dbReference>
<dbReference type="GO" id="GO:1902201">
    <property type="term" value="P:negative regulation of bacterial-type flagellum-dependent cell motility"/>
    <property type="evidence" value="ECO:0007669"/>
    <property type="project" value="TreeGrafter"/>
</dbReference>
<dbReference type="Gene3D" id="1.25.40.10">
    <property type="entry name" value="Tetratricopeptide repeat domain"/>
    <property type="match status" value="1"/>
</dbReference>
<dbReference type="PANTHER" id="PTHR45138">
    <property type="entry name" value="REGULATORY COMPONENTS OF SENSORY TRANSDUCTION SYSTEM"/>
    <property type="match status" value="1"/>
</dbReference>
<reference evidence="7 8" key="1">
    <citation type="submission" date="2007-11" db="EMBL/GenBank/DDBJ databases">
        <title>Complete sequence of chromosome of Shewanella baltica OS195.</title>
        <authorList>
            <consortium name="US DOE Joint Genome Institute"/>
            <person name="Copeland A."/>
            <person name="Lucas S."/>
            <person name="Lapidus A."/>
            <person name="Barry K."/>
            <person name="Glavina del Rio T."/>
            <person name="Dalin E."/>
            <person name="Tice H."/>
            <person name="Pitluck S."/>
            <person name="Chain P."/>
            <person name="Malfatti S."/>
            <person name="Shin M."/>
            <person name="Vergez L."/>
            <person name="Schmutz J."/>
            <person name="Larimer F."/>
            <person name="Land M."/>
            <person name="Hauser L."/>
            <person name="Kyrpides N."/>
            <person name="Kim E."/>
            <person name="Brettar I."/>
            <person name="Rodrigues J."/>
            <person name="Konstantinidis K."/>
            <person name="Klappenbach J."/>
            <person name="Hofle M."/>
            <person name="Tiedje J."/>
            <person name="Richardson P."/>
        </authorList>
    </citation>
    <scope>NUCLEOTIDE SEQUENCE [LARGE SCALE GENOMIC DNA]</scope>
    <source>
        <strain evidence="7 8">OS195</strain>
    </source>
</reference>
<dbReference type="InterPro" id="IPR000160">
    <property type="entry name" value="GGDEF_dom"/>
</dbReference>
<evidence type="ECO:0000259" key="6">
    <source>
        <dbReference type="PROSITE" id="PS50887"/>
    </source>
</evidence>
<dbReference type="CDD" id="cd01949">
    <property type="entry name" value="GGDEF"/>
    <property type="match status" value="1"/>
</dbReference>
<evidence type="ECO:0000313" key="8">
    <source>
        <dbReference type="Proteomes" id="UP000000770"/>
    </source>
</evidence>
<dbReference type="PANTHER" id="PTHR45138:SF9">
    <property type="entry name" value="DIGUANYLATE CYCLASE DGCM-RELATED"/>
    <property type="match status" value="1"/>
</dbReference>
<sequence precursor="true">MQNCDTSIFKMNKQVMLSSLLAIDFNVNRIPFLLRPFRYLSFTLLLLLLLLSLAMAEEKTQVDKIFERLESGEPMTREAINNDLALLSKLIATDDVLRNEKLQLLKCWEQSAETDTDIAQAVKNTSQTLTLIPPTASAHFITDLMLCHSWFLQLNGDVDSAMEGYNLSVKRAYEHEDLKLIADSRSLRGALYSYIGDFSAALDDLITAQDLYESLNLTGWANINLADMATSFRRYGDPQSAIRYYNKLKALYLKNNNQEQAMYVTSEIGLALDELGEHQQAIDHFLLSYQYFKEHQLEKVAATMATDIAFSLIKLHRLNEAEKYLTEAAAVISEKDYAAYSFMKLFTANIKFQQARYKEALTELEQGEKAFRTLQNDRGLTQLLQLKSDVYAAMNNLPAAYGALQEFVALTKKVDDNSFSHQTTELKMKFDTTRIESENQRLIENQSLKEQELALLEKNKSLQHIILLLTGFILTIVSIFAYKQVQRNRQLQVIALTDYLTKLPNRRHIYAQAAQYFQQALKQQSPFSVIIFDADHFKKINDNFGHELGDRALLTIASASQALTGNKDLIGRIGGEEFLILLPNTDAERACELAHQLQAHISRLGAEDLPAELKLTVSAGVATLAPQKKTENTYQDKDFASLLKRADDALYEAKNAGRNCVKAARNEAVSES</sequence>
<evidence type="ECO:0000256" key="4">
    <source>
        <dbReference type="SAM" id="Coils"/>
    </source>
</evidence>
<keyword evidence="5" id="KW-0472">Membrane</keyword>
<comment type="catalytic activity">
    <reaction evidence="3">
        <text>2 GTP = 3',3'-c-di-GMP + 2 diphosphate</text>
        <dbReference type="Rhea" id="RHEA:24898"/>
        <dbReference type="ChEBI" id="CHEBI:33019"/>
        <dbReference type="ChEBI" id="CHEBI:37565"/>
        <dbReference type="ChEBI" id="CHEBI:58805"/>
        <dbReference type="EC" id="2.7.7.65"/>
    </reaction>
</comment>
<dbReference type="EMBL" id="CP000891">
    <property type="protein sequence ID" value="ABX50920.1"/>
    <property type="molecule type" value="Genomic_DNA"/>
</dbReference>
<dbReference type="NCBIfam" id="TIGR00254">
    <property type="entry name" value="GGDEF"/>
    <property type="match status" value="1"/>
</dbReference>
<name>A9L2F7_SHEB9</name>
<dbReference type="GO" id="GO:0005886">
    <property type="term" value="C:plasma membrane"/>
    <property type="evidence" value="ECO:0007669"/>
    <property type="project" value="TreeGrafter"/>
</dbReference>
<evidence type="ECO:0000313" key="7">
    <source>
        <dbReference type="EMBL" id="ABX50920.1"/>
    </source>
</evidence>
<dbReference type="SUPFAM" id="SSF55073">
    <property type="entry name" value="Nucleotide cyclase"/>
    <property type="match status" value="1"/>
</dbReference>
<dbReference type="FunFam" id="3.30.70.270:FF:000001">
    <property type="entry name" value="Diguanylate cyclase domain protein"/>
    <property type="match status" value="1"/>
</dbReference>
<evidence type="ECO:0000256" key="1">
    <source>
        <dbReference type="ARBA" id="ARBA00001946"/>
    </source>
</evidence>
<dbReference type="PROSITE" id="PS50887">
    <property type="entry name" value="GGDEF"/>
    <property type="match status" value="1"/>
</dbReference>
<dbReference type="SMART" id="SM00267">
    <property type="entry name" value="GGDEF"/>
    <property type="match status" value="1"/>
</dbReference>
<organism evidence="7 8">
    <name type="scientific">Shewanella baltica (strain OS195)</name>
    <dbReference type="NCBI Taxonomy" id="399599"/>
    <lineage>
        <taxon>Bacteria</taxon>
        <taxon>Pseudomonadati</taxon>
        <taxon>Pseudomonadota</taxon>
        <taxon>Gammaproteobacteria</taxon>
        <taxon>Alteromonadales</taxon>
        <taxon>Shewanellaceae</taxon>
        <taxon>Shewanella</taxon>
    </lineage>
</organism>
<dbReference type="GO" id="GO:0052621">
    <property type="term" value="F:diguanylate cyclase activity"/>
    <property type="evidence" value="ECO:0007669"/>
    <property type="project" value="UniProtKB-EC"/>
</dbReference>
<dbReference type="InterPro" id="IPR019734">
    <property type="entry name" value="TPR_rpt"/>
</dbReference>
<dbReference type="SMART" id="SM00028">
    <property type="entry name" value="TPR"/>
    <property type="match status" value="3"/>
</dbReference>
<evidence type="ECO:0000256" key="3">
    <source>
        <dbReference type="ARBA" id="ARBA00034247"/>
    </source>
</evidence>
<feature type="transmembrane region" description="Helical" evidence="5">
    <location>
        <begin position="462"/>
        <end position="482"/>
    </location>
</feature>